<accession>A0A1F7RM71</accession>
<comment type="function">
    <text evidence="5">Catalyzes the conversion of 3'-phosphate to a 2',3'-cyclic phosphodiester at the end of RNA. The mechanism of action of the enzyme occurs in 3 steps: (A) adenylation of the enzyme by ATP; (B) transfer of adenylate to an RNA-N3'P to produce RNA-N3'PP5'A; (C) and attack of the adjacent 2'-hydroxyl on the 3'-phosphorus in the diester linkage to produce the cyclic end product. The biological role of this enzyme is unknown but it is likely to function in some aspects of cellular RNA processing.</text>
</comment>
<evidence type="ECO:0000313" key="9">
    <source>
        <dbReference type="EMBL" id="OGL42662.1"/>
    </source>
</evidence>
<dbReference type="PROSITE" id="PS01287">
    <property type="entry name" value="RTC"/>
    <property type="match status" value="1"/>
</dbReference>
<proteinExistence type="inferred from homology"/>
<dbReference type="PANTHER" id="PTHR11096:SF0">
    <property type="entry name" value="RNA 3'-TERMINAL PHOSPHATE CYCLASE"/>
    <property type="match status" value="1"/>
</dbReference>
<keyword evidence="5" id="KW-0963">Cytoplasm</keyword>
<evidence type="ECO:0000256" key="6">
    <source>
        <dbReference type="NCBIfam" id="TIGR03399"/>
    </source>
</evidence>
<evidence type="ECO:0000256" key="3">
    <source>
        <dbReference type="ARBA" id="ARBA00022741"/>
    </source>
</evidence>
<evidence type="ECO:0000259" key="8">
    <source>
        <dbReference type="Pfam" id="PF05189"/>
    </source>
</evidence>
<dbReference type="EMBL" id="MGDB01000033">
    <property type="protein sequence ID" value="OGL42662.1"/>
    <property type="molecule type" value="Genomic_DNA"/>
</dbReference>
<dbReference type="Pfam" id="PF05189">
    <property type="entry name" value="RTC_insert"/>
    <property type="match status" value="1"/>
</dbReference>
<evidence type="ECO:0000256" key="2">
    <source>
        <dbReference type="ARBA" id="ARBA00022598"/>
    </source>
</evidence>
<dbReference type="InterPro" id="IPR037136">
    <property type="entry name" value="RNA3'_phos_cyclase_dom_sf"/>
</dbReference>
<comment type="caution">
    <text evidence="9">The sequence shown here is derived from an EMBL/GenBank/DDBJ whole genome shotgun (WGS) entry which is preliminary data.</text>
</comment>
<dbReference type="InterPro" id="IPR023797">
    <property type="entry name" value="RNA3'_phos_cyclase_dom"/>
</dbReference>
<dbReference type="GO" id="GO:0003963">
    <property type="term" value="F:RNA-3'-phosphate cyclase activity"/>
    <property type="evidence" value="ECO:0007669"/>
    <property type="project" value="UniProtKB-UniRule"/>
</dbReference>
<comment type="catalytic activity">
    <reaction evidence="4 5">
        <text>a 3'-end 3'-phospho-ribonucleotide-RNA + ATP = a 3'-end 2',3'-cyclophospho-ribonucleotide-RNA + AMP + diphosphate</text>
        <dbReference type="Rhea" id="RHEA:23976"/>
        <dbReference type="Rhea" id="RHEA-COMP:10463"/>
        <dbReference type="Rhea" id="RHEA-COMP:10464"/>
        <dbReference type="ChEBI" id="CHEBI:30616"/>
        <dbReference type="ChEBI" id="CHEBI:33019"/>
        <dbReference type="ChEBI" id="CHEBI:83062"/>
        <dbReference type="ChEBI" id="CHEBI:83064"/>
        <dbReference type="ChEBI" id="CHEBI:456215"/>
        <dbReference type="EC" id="6.5.1.4"/>
    </reaction>
</comment>
<organism evidence="9 10">
    <name type="scientific">Candidatus Schekmanbacteria bacterium GWA2_38_11</name>
    <dbReference type="NCBI Taxonomy" id="1817876"/>
    <lineage>
        <taxon>Bacteria</taxon>
        <taxon>Candidatus Schekmaniibacteriota</taxon>
    </lineage>
</organism>
<reference evidence="9 10" key="1">
    <citation type="journal article" date="2016" name="Nat. Commun.">
        <title>Thousands of microbial genomes shed light on interconnected biogeochemical processes in an aquifer system.</title>
        <authorList>
            <person name="Anantharaman K."/>
            <person name="Brown C.T."/>
            <person name="Hug L.A."/>
            <person name="Sharon I."/>
            <person name="Castelle C.J."/>
            <person name="Probst A.J."/>
            <person name="Thomas B.C."/>
            <person name="Singh A."/>
            <person name="Wilkins M.J."/>
            <person name="Karaoz U."/>
            <person name="Brodie E.L."/>
            <person name="Williams K.H."/>
            <person name="Hubbard S.S."/>
            <person name="Banfield J.F."/>
        </authorList>
    </citation>
    <scope>NUCLEOTIDE SEQUENCE [LARGE SCALE GENOMIC DNA]</scope>
</reference>
<feature type="active site" description="Tele-AMP-histidine intermediate" evidence="5">
    <location>
        <position position="313"/>
    </location>
</feature>
<dbReference type="InterPro" id="IPR017770">
    <property type="entry name" value="RNA3'_term_phos_cyc_type_1"/>
</dbReference>
<dbReference type="GO" id="GO:0006396">
    <property type="term" value="P:RNA processing"/>
    <property type="evidence" value="ECO:0007669"/>
    <property type="project" value="UniProtKB-UniRule"/>
</dbReference>
<dbReference type="PIRSF" id="PIRSF005378">
    <property type="entry name" value="RNA3'_term_phos_cycl_euk"/>
    <property type="match status" value="1"/>
</dbReference>
<dbReference type="GO" id="GO:0005524">
    <property type="term" value="F:ATP binding"/>
    <property type="evidence" value="ECO:0007669"/>
    <property type="project" value="UniProtKB-KW"/>
</dbReference>
<dbReference type="NCBIfam" id="TIGR03399">
    <property type="entry name" value="RNA_3prim_cycl"/>
    <property type="match status" value="1"/>
</dbReference>
<dbReference type="GO" id="GO:0005737">
    <property type="term" value="C:cytoplasm"/>
    <property type="evidence" value="ECO:0007669"/>
    <property type="project" value="UniProtKB-SubCell"/>
</dbReference>
<dbReference type="InterPro" id="IPR036553">
    <property type="entry name" value="RPTC_insert"/>
</dbReference>
<feature type="domain" description="RNA 3'-terminal phosphate cyclase" evidence="7">
    <location>
        <begin position="8"/>
        <end position="331"/>
    </location>
</feature>
<dbReference type="PANTHER" id="PTHR11096">
    <property type="entry name" value="RNA 3' TERMINAL PHOSPHATE CYCLASE"/>
    <property type="match status" value="1"/>
</dbReference>
<feature type="binding site" evidence="5">
    <location>
        <position position="100"/>
    </location>
    <ligand>
        <name>ATP</name>
        <dbReference type="ChEBI" id="CHEBI:30616"/>
    </ligand>
</feature>
<dbReference type="EC" id="6.5.1.4" evidence="5 6"/>
<comment type="subcellular location">
    <subcellularLocation>
        <location evidence="5">Cytoplasm</location>
    </subcellularLocation>
</comment>
<keyword evidence="5" id="KW-0067">ATP-binding</keyword>
<feature type="binding site" evidence="5">
    <location>
        <begin position="285"/>
        <end position="289"/>
    </location>
    <ligand>
        <name>ATP</name>
        <dbReference type="ChEBI" id="CHEBI:30616"/>
    </ligand>
</feature>
<dbReference type="InterPro" id="IPR013792">
    <property type="entry name" value="RNA3'P_cycl/enolpyr_Trfase_a/b"/>
</dbReference>
<sequence>MIEIDGSYGEAGGQILRTSLGFSSITGKPIRVFNIRKGRRNPGLAPQHLTTIKAVSEVTGGELRGAEPGSPEIEFYPGPLKGGFFKFDVGTAGAISLVLQALMIPAFLPRQGLTVEIKGGTFVNWSPSIGYLENITLGILRKLNFKGEIIIKRHGFYPKGGGEVLAKFSKADLSPISFLESGKLLEIKGEAIASSDLKKARVAERMASQAKKELEHELKISPDIEVKYVESFGSGGGINLYAYYENSITGASAICERGKPSEKVALEACESFIKTHASGSPIDEHMEDQILPFMALAADKGESAVKIPYLTKHARTNIWVIEKFLPVKFEIDEGNKIISCKKIY</sequence>
<keyword evidence="2 5" id="KW-0436">Ligase</keyword>
<dbReference type="SUPFAM" id="SSF55205">
    <property type="entry name" value="EPT/RTPC-like"/>
    <property type="match status" value="2"/>
</dbReference>
<keyword evidence="3 5" id="KW-0547">Nucleotide-binding</keyword>
<dbReference type="InterPro" id="IPR000228">
    <property type="entry name" value="RNA3'_term_phos_cyc"/>
</dbReference>
<evidence type="ECO:0000256" key="1">
    <source>
        <dbReference type="ARBA" id="ARBA00009206"/>
    </source>
</evidence>
<comment type="similarity">
    <text evidence="1 5">Belongs to the RNA 3'-terminal cyclase family. Type 1 subfamily.</text>
</comment>
<dbReference type="Gene3D" id="3.65.10.20">
    <property type="entry name" value="RNA 3'-terminal phosphate cyclase domain"/>
    <property type="match status" value="1"/>
</dbReference>
<protein>
    <recommendedName>
        <fullName evidence="5 6">RNA 3'-terminal phosphate cyclase</fullName>
        <shortName evidence="5">RNA cyclase</shortName>
        <shortName evidence="5">RNA-3'-phosphate cyclase</shortName>
        <ecNumber evidence="5 6">6.5.1.4</ecNumber>
    </recommendedName>
</protein>
<gene>
    <name evidence="5" type="primary">rtcA</name>
    <name evidence="9" type="ORF">A2042_04870</name>
</gene>
<dbReference type="InterPro" id="IPR020719">
    <property type="entry name" value="RNA3'_term_phos_cycl-like_CS"/>
</dbReference>
<dbReference type="Proteomes" id="UP000178526">
    <property type="component" value="Unassembled WGS sequence"/>
</dbReference>
<dbReference type="HAMAP" id="MF_00200">
    <property type="entry name" value="RTC"/>
    <property type="match status" value="1"/>
</dbReference>
<dbReference type="Gene3D" id="3.30.360.20">
    <property type="entry name" value="RNA 3'-terminal phosphate cyclase, insert domain"/>
    <property type="match status" value="1"/>
</dbReference>
<evidence type="ECO:0000256" key="4">
    <source>
        <dbReference type="ARBA" id="ARBA00024481"/>
    </source>
</evidence>
<dbReference type="Pfam" id="PF01137">
    <property type="entry name" value="RTC"/>
    <property type="match status" value="1"/>
</dbReference>
<feature type="domain" description="RNA 3'-terminal phosphate cyclase insert" evidence="8">
    <location>
        <begin position="180"/>
        <end position="276"/>
    </location>
</feature>
<dbReference type="AlphaFoldDB" id="A0A1F7RM71"/>
<evidence type="ECO:0000259" key="7">
    <source>
        <dbReference type="Pfam" id="PF01137"/>
    </source>
</evidence>
<name>A0A1F7RM71_9BACT</name>
<evidence type="ECO:0000256" key="5">
    <source>
        <dbReference type="HAMAP-Rule" id="MF_00200"/>
    </source>
</evidence>
<dbReference type="InterPro" id="IPR013791">
    <property type="entry name" value="RNA3'-term_phos_cycl_insert"/>
</dbReference>
<evidence type="ECO:0000313" key="10">
    <source>
        <dbReference type="Proteomes" id="UP000178526"/>
    </source>
</evidence>
<dbReference type="SUPFAM" id="SSF52913">
    <property type="entry name" value="RNA 3'-terminal phosphate cyclase, RPTC, insert domain"/>
    <property type="match status" value="1"/>
</dbReference>